<evidence type="ECO:0000313" key="2">
    <source>
        <dbReference type="Proteomes" id="UP000014019"/>
    </source>
</evidence>
<protein>
    <submittedName>
        <fullName evidence="1">Uncharacterized protein</fullName>
    </submittedName>
</protein>
<evidence type="ECO:0000313" key="1">
    <source>
        <dbReference type="EMBL" id="EOP67772.1"/>
    </source>
</evidence>
<sequence>MNLDSQTVNFLSKDLNKYLTWEANGKKGVGICGDISGCNPKGTSIFFECYACAWFIPKADYYDDYKKEHEHWRAIIERIGMDTRRASQLENAIRNVSYLERIIEICEKGMEQYQKDNVDK</sequence>
<name>R8QAH0_BACCE</name>
<gene>
    <name evidence="1" type="ORF">IIQ_05310</name>
</gene>
<dbReference type="Proteomes" id="UP000014019">
    <property type="component" value="Unassembled WGS sequence"/>
</dbReference>
<proteinExistence type="predicted"/>
<dbReference type="PATRIC" id="fig|1053231.3.peg.3711"/>
<dbReference type="AlphaFoldDB" id="R8QAH0"/>
<dbReference type="HOGENOM" id="CLU_2044909_0_0_9"/>
<comment type="caution">
    <text evidence="1">The sequence shown here is derived from an EMBL/GenBank/DDBJ whole genome shotgun (WGS) entry which is preliminary data.</text>
</comment>
<dbReference type="EMBL" id="AHEZ01000051">
    <property type="protein sequence ID" value="EOP67772.1"/>
    <property type="molecule type" value="Genomic_DNA"/>
</dbReference>
<reference evidence="1 2" key="1">
    <citation type="submission" date="2012-12" db="EMBL/GenBank/DDBJ databases">
        <title>The Genome Sequence of Bacillus cereus VD118.</title>
        <authorList>
            <consortium name="The Broad Institute Genome Sequencing Platform"/>
            <consortium name="The Broad Institute Genome Sequencing Center for Infectious Disease"/>
            <person name="Feldgarden M."/>
            <person name="Van der Auwera G.A."/>
            <person name="Mahillon J."/>
            <person name="Duprez V."/>
            <person name="Timmery S."/>
            <person name="Mattelet C."/>
            <person name="Dierick K."/>
            <person name="Sun M."/>
            <person name="Yu Z."/>
            <person name="Zhu L."/>
            <person name="Hu X."/>
            <person name="Shank E.B."/>
            <person name="Swiecicka I."/>
            <person name="Hansen B.M."/>
            <person name="Andrup L."/>
            <person name="Walker B."/>
            <person name="Young S.K."/>
            <person name="Zeng Q."/>
            <person name="Gargeya S."/>
            <person name="Fitzgerald M."/>
            <person name="Haas B."/>
            <person name="Abouelleil A."/>
            <person name="Alvarado L."/>
            <person name="Arachchi H.M."/>
            <person name="Berlin A.M."/>
            <person name="Chapman S.B."/>
            <person name="Dewar J."/>
            <person name="Goldberg J."/>
            <person name="Griggs A."/>
            <person name="Gujja S."/>
            <person name="Hansen M."/>
            <person name="Howarth C."/>
            <person name="Imamovic A."/>
            <person name="Larimer J."/>
            <person name="McCowan C."/>
            <person name="Murphy C."/>
            <person name="Neiman D."/>
            <person name="Pearson M."/>
            <person name="Priest M."/>
            <person name="Roberts A."/>
            <person name="Saif S."/>
            <person name="Shea T."/>
            <person name="Sisk P."/>
            <person name="Sykes S."/>
            <person name="Wortman J."/>
            <person name="Nusbaum C."/>
            <person name="Birren B."/>
        </authorList>
    </citation>
    <scope>NUCLEOTIDE SEQUENCE [LARGE SCALE GENOMIC DNA]</scope>
    <source>
        <strain evidence="1 2">VD118</strain>
    </source>
</reference>
<organism evidence="1 2">
    <name type="scientific">Bacillus cereus VD118</name>
    <dbReference type="NCBI Taxonomy" id="1053231"/>
    <lineage>
        <taxon>Bacteria</taxon>
        <taxon>Bacillati</taxon>
        <taxon>Bacillota</taxon>
        <taxon>Bacilli</taxon>
        <taxon>Bacillales</taxon>
        <taxon>Bacillaceae</taxon>
        <taxon>Bacillus</taxon>
        <taxon>Bacillus cereus group</taxon>
    </lineage>
</organism>
<accession>R8QAH0</accession>